<dbReference type="InterPro" id="IPR050498">
    <property type="entry name" value="Ycf3"/>
</dbReference>
<feature type="repeat" description="TPR" evidence="3">
    <location>
        <begin position="108"/>
        <end position="141"/>
    </location>
</feature>
<protein>
    <submittedName>
        <fullName evidence="4">Uncharacterized protein</fullName>
    </submittedName>
</protein>
<keyword evidence="2 3" id="KW-0802">TPR repeat</keyword>
<dbReference type="Pfam" id="PF13432">
    <property type="entry name" value="TPR_16"/>
    <property type="match status" value="3"/>
</dbReference>
<proteinExistence type="predicted"/>
<name>A0A398CU54_9BACL</name>
<dbReference type="Pfam" id="PF00515">
    <property type="entry name" value="TPR_1"/>
    <property type="match status" value="2"/>
</dbReference>
<dbReference type="PANTHER" id="PTHR44858">
    <property type="entry name" value="TETRATRICOPEPTIDE REPEAT PROTEIN 6"/>
    <property type="match status" value="1"/>
</dbReference>
<dbReference type="PANTHER" id="PTHR44858:SF1">
    <property type="entry name" value="UDP-N-ACETYLGLUCOSAMINE--PEPTIDE N-ACETYLGLUCOSAMINYLTRANSFERASE SPINDLY-RELATED"/>
    <property type="match status" value="1"/>
</dbReference>
<comment type="caution">
    <text evidence="4">The sequence shown here is derived from an EMBL/GenBank/DDBJ whole genome shotgun (WGS) entry which is preliminary data.</text>
</comment>
<evidence type="ECO:0000256" key="1">
    <source>
        <dbReference type="ARBA" id="ARBA00022737"/>
    </source>
</evidence>
<sequence>MKLAVFVVLIAFLIRGNRMRDSGRRKPFRLFADWRTKRLKPEEKVEYSLLLHESGRTEEALRLLDDVVRSSSFAYAYERRAHIYNELGREEEAIADLDEAIKLNPEPYIVWYTRAIAHNDRGELEEAARDFQEALKRRDDSKASTYYELGNVYMKMNDYEKAEAAYSLSLKDTSKAIPHFYYRLAVVLEQLDRDEEALAAARSAVKLHVQFMKANDRGAAAIKERTNYSTVAVGSFIRSAKEEYGFRLYESGLLERMGKQEDALEAVEQALLEYPNNRELELRKGVLLRQLGKFEASEQLINGIKNMHPSWIPVYMELCTTYRLQEKTEEAVSVLQQAKRRFPDNTVVRYWLADAYREAGKTEEAIEENRSLLEVEPEDPLNWKQRGELAIDADLYEEADEAYSKALELVDSSEYFMRRSFVRYMADRFEDALLDIQSALKRDGSLLQESRTSYAMGELYVGMENWELAEAEYSRAIALEPDNPQIYDRRARCRYASERLPEALEDCDRGLALDPHNAKLLWLRGFISFRLDDFEAALADSLVYTRMLPDDPQGHYNIGLVYNQLDRHDDAIRAFSRTIDLNPFEAQAYLERAKLRYHYSFDRGRAADDLAQWLLYAGGEKTDNDRFALLGELSGFDDEMRDRAKEQFVSTYGIPYPATYHETGHCRGTYSNVLIKLKSIRIDWEEFTCSSRLHRTWKGTALRNTKEL</sequence>
<accession>A0A398CU54</accession>
<dbReference type="InterPro" id="IPR019734">
    <property type="entry name" value="TPR_rpt"/>
</dbReference>
<feature type="repeat" description="TPR" evidence="3">
    <location>
        <begin position="552"/>
        <end position="585"/>
    </location>
</feature>
<evidence type="ECO:0000256" key="3">
    <source>
        <dbReference type="PROSITE-ProRule" id="PRU00339"/>
    </source>
</evidence>
<keyword evidence="1" id="KW-0677">Repeat</keyword>
<reference evidence="4 5" key="1">
    <citation type="submission" date="2018-09" db="EMBL/GenBank/DDBJ databases">
        <title>Cohnella cavernae sp. nov., isolated from a karst cave.</title>
        <authorList>
            <person name="Zhu H."/>
        </authorList>
    </citation>
    <scope>NUCLEOTIDE SEQUENCE [LARGE SCALE GENOMIC DNA]</scope>
    <source>
        <strain evidence="4 5">K2E09-144</strain>
    </source>
</reference>
<dbReference type="AlphaFoldDB" id="A0A398CU54"/>
<dbReference type="PROSITE" id="PS50005">
    <property type="entry name" value="TPR"/>
    <property type="match status" value="6"/>
</dbReference>
<dbReference type="EMBL" id="QXJM01000023">
    <property type="protein sequence ID" value="RIE04809.1"/>
    <property type="molecule type" value="Genomic_DNA"/>
</dbReference>
<evidence type="ECO:0000313" key="4">
    <source>
        <dbReference type="EMBL" id="RIE04809.1"/>
    </source>
</evidence>
<evidence type="ECO:0000256" key="2">
    <source>
        <dbReference type="ARBA" id="ARBA00022803"/>
    </source>
</evidence>
<dbReference type="Proteomes" id="UP000266340">
    <property type="component" value="Unassembled WGS sequence"/>
</dbReference>
<dbReference type="SUPFAM" id="SSF48452">
    <property type="entry name" value="TPR-like"/>
    <property type="match status" value="3"/>
</dbReference>
<dbReference type="Gene3D" id="1.25.40.10">
    <property type="entry name" value="Tetratricopeptide repeat domain"/>
    <property type="match status" value="5"/>
</dbReference>
<gene>
    <name evidence="4" type="ORF">D3H35_04895</name>
</gene>
<keyword evidence="5" id="KW-1185">Reference proteome</keyword>
<dbReference type="InterPro" id="IPR011990">
    <property type="entry name" value="TPR-like_helical_dom_sf"/>
</dbReference>
<feature type="repeat" description="TPR" evidence="3">
    <location>
        <begin position="74"/>
        <end position="107"/>
    </location>
</feature>
<feature type="repeat" description="TPR" evidence="3">
    <location>
        <begin position="143"/>
        <end position="176"/>
    </location>
</feature>
<feature type="repeat" description="TPR" evidence="3">
    <location>
        <begin position="450"/>
        <end position="483"/>
    </location>
</feature>
<dbReference type="PROSITE" id="PS50293">
    <property type="entry name" value="TPR_REGION"/>
    <property type="match status" value="2"/>
</dbReference>
<dbReference type="Pfam" id="PF14559">
    <property type="entry name" value="TPR_19"/>
    <property type="match status" value="1"/>
</dbReference>
<organism evidence="4 5">
    <name type="scientific">Cohnella faecalis</name>
    <dbReference type="NCBI Taxonomy" id="2315694"/>
    <lineage>
        <taxon>Bacteria</taxon>
        <taxon>Bacillati</taxon>
        <taxon>Bacillota</taxon>
        <taxon>Bacilli</taxon>
        <taxon>Bacillales</taxon>
        <taxon>Paenibacillaceae</taxon>
        <taxon>Cohnella</taxon>
    </lineage>
</organism>
<feature type="repeat" description="TPR" evidence="3">
    <location>
        <begin position="346"/>
        <end position="379"/>
    </location>
</feature>
<evidence type="ECO:0000313" key="5">
    <source>
        <dbReference type="Proteomes" id="UP000266340"/>
    </source>
</evidence>
<dbReference type="SMART" id="SM00028">
    <property type="entry name" value="TPR"/>
    <property type="match status" value="11"/>
</dbReference>